<dbReference type="Proteomes" id="UP000662373">
    <property type="component" value="Unassembled WGS sequence"/>
</dbReference>
<dbReference type="GO" id="GO:0008757">
    <property type="term" value="F:S-adenosylmethionine-dependent methyltransferase activity"/>
    <property type="evidence" value="ECO:0007669"/>
    <property type="project" value="InterPro"/>
</dbReference>
<dbReference type="EMBL" id="JAEHJZ010000017">
    <property type="protein sequence ID" value="MBJ7880583.1"/>
    <property type="molecule type" value="Genomic_DNA"/>
</dbReference>
<dbReference type="PANTHER" id="PTHR43861">
    <property type="entry name" value="TRANS-ACONITATE 2-METHYLTRANSFERASE-RELATED"/>
    <property type="match status" value="1"/>
</dbReference>
<evidence type="ECO:0000313" key="3">
    <source>
        <dbReference type="Proteomes" id="UP000662373"/>
    </source>
</evidence>
<dbReference type="SUPFAM" id="SSF53335">
    <property type="entry name" value="S-adenosyl-L-methionine-dependent methyltransferases"/>
    <property type="match status" value="1"/>
</dbReference>
<dbReference type="Pfam" id="PF08241">
    <property type="entry name" value="Methyltransf_11"/>
    <property type="match status" value="1"/>
</dbReference>
<dbReference type="GO" id="GO:0032259">
    <property type="term" value="P:methylation"/>
    <property type="evidence" value="ECO:0007669"/>
    <property type="project" value="UniProtKB-KW"/>
</dbReference>
<name>A0A934KUR4_9FLAO</name>
<accession>A0A934KUR4</accession>
<dbReference type="CDD" id="cd02440">
    <property type="entry name" value="AdoMet_MTases"/>
    <property type="match status" value="1"/>
</dbReference>
<feature type="domain" description="Methyltransferase type 11" evidence="1">
    <location>
        <begin position="38"/>
        <end position="131"/>
    </location>
</feature>
<organism evidence="2 3">
    <name type="scientific">Gelidibacter salicanalis</name>
    <dbReference type="NCBI Taxonomy" id="291193"/>
    <lineage>
        <taxon>Bacteria</taxon>
        <taxon>Pseudomonadati</taxon>
        <taxon>Bacteroidota</taxon>
        <taxon>Flavobacteriia</taxon>
        <taxon>Flavobacteriales</taxon>
        <taxon>Flavobacteriaceae</taxon>
        <taxon>Gelidibacter</taxon>
    </lineage>
</organism>
<proteinExistence type="predicted"/>
<evidence type="ECO:0000259" key="1">
    <source>
        <dbReference type="Pfam" id="PF08241"/>
    </source>
</evidence>
<dbReference type="Gene3D" id="3.40.50.150">
    <property type="entry name" value="Vaccinia Virus protein VP39"/>
    <property type="match status" value="1"/>
</dbReference>
<sequence length="275" mass="32279">MKNWSGERLETFIYTRDTIDHIHRYALVSSFIENKIILDIASGEGYGSNLMSEKASFVYGVDLDEMTITEARQKYKNKNLEFLVGSTSAIPLNDSSIDVVISFETIEHHDKHHEMMIEIKRVLKREGILIISTPDKLYYSDKRKFSNKFHIKELYKNEFVELVSDNFKFYQLFTQHYFNGNSIILEDKNQDKTLFYTGEYSQIQQIESCPLYLIAIASDDLFQEKNDSIFEGSQILKLEIKNQIKNESNKVYNSNSYRLGNFILRPFSFIKKMLK</sequence>
<dbReference type="InterPro" id="IPR013216">
    <property type="entry name" value="Methyltransf_11"/>
</dbReference>
<gene>
    <name evidence="2" type="ORF">JEM65_07970</name>
</gene>
<protein>
    <submittedName>
        <fullName evidence="2">Class I SAM-dependent methyltransferase</fullName>
    </submittedName>
</protein>
<dbReference type="RefSeq" id="WP_199598418.1">
    <property type="nucleotide sequence ID" value="NZ_JAEHJZ010000017.1"/>
</dbReference>
<dbReference type="InterPro" id="IPR029063">
    <property type="entry name" value="SAM-dependent_MTases_sf"/>
</dbReference>
<keyword evidence="2" id="KW-0808">Transferase</keyword>
<keyword evidence="2" id="KW-0489">Methyltransferase</keyword>
<dbReference type="AlphaFoldDB" id="A0A934KUR4"/>
<dbReference type="PANTHER" id="PTHR43861:SF6">
    <property type="entry name" value="METHYLTRANSFERASE TYPE 11"/>
    <property type="match status" value="1"/>
</dbReference>
<reference evidence="2 3" key="1">
    <citation type="submission" date="2020-09" db="EMBL/GenBank/DDBJ databases">
        <title>Draft genome of Gelidibacter salicanalis PAMC21136.</title>
        <authorList>
            <person name="Park H."/>
        </authorList>
    </citation>
    <scope>NUCLEOTIDE SEQUENCE [LARGE SCALE GENOMIC DNA]</scope>
    <source>
        <strain evidence="2 3">PAMC21136</strain>
    </source>
</reference>
<comment type="caution">
    <text evidence="2">The sequence shown here is derived from an EMBL/GenBank/DDBJ whole genome shotgun (WGS) entry which is preliminary data.</text>
</comment>
<evidence type="ECO:0000313" key="2">
    <source>
        <dbReference type="EMBL" id="MBJ7880583.1"/>
    </source>
</evidence>
<keyword evidence="3" id="KW-1185">Reference proteome</keyword>